<proteinExistence type="predicted"/>
<dbReference type="AlphaFoldDB" id="A0A7T0BWB6"/>
<evidence type="ECO:0000313" key="2">
    <source>
        <dbReference type="EMBL" id="QPJ62140.1"/>
    </source>
</evidence>
<sequence>MEVQTATQPHILFDQKTSEAQVGVQNTGDLSLRTREGDLVNLSFGNEFQFAQSQQETVENGVVTQEISTVAQAAARYSLSVEGDLNEDELAAIDALAKGIQPIAEEFFLNGEFNFDEASETLRASLGEIQEVELRLERTIAATFAFQQTQLTGPSGEGGGEGEVVPEIDPAALNELGTSDGFLNFPNVRDITQLVLSVIETEFPEKGLEVFGSKALVRSLREFLDVLRDRVTVSLNGAKPVDGSEPTTVESAGTPQSNVQDFIEV</sequence>
<feature type="region of interest" description="Disordered" evidence="1">
    <location>
        <begin position="238"/>
        <end position="257"/>
    </location>
</feature>
<evidence type="ECO:0008006" key="4">
    <source>
        <dbReference type="Google" id="ProtNLM"/>
    </source>
</evidence>
<reference evidence="2 3" key="1">
    <citation type="submission" date="2020-02" db="EMBL/GenBank/DDBJ databases">
        <title>Genomic and physiological characterization of two novel Nitrospinaceae genera.</title>
        <authorList>
            <person name="Mueller A.J."/>
            <person name="Jung M.-Y."/>
            <person name="Strachan C.R."/>
            <person name="Herbold C.W."/>
            <person name="Kirkegaard R.H."/>
            <person name="Daims H."/>
        </authorList>
    </citation>
    <scope>NUCLEOTIDE SEQUENCE [LARGE SCALE GENOMIC DNA]</scope>
    <source>
        <strain evidence="2">EB</strain>
    </source>
</reference>
<evidence type="ECO:0000256" key="1">
    <source>
        <dbReference type="SAM" id="MobiDB-lite"/>
    </source>
</evidence>
<dbReference type="KEGG" id="nli:G3M70_09770"/>
<dbReference type="EMBL" id="CP048685">
    <property type="protein sequence ID" value="QPJ62140.1"/>
    <property type="molecule type" value="Genomic_DNA"/>
</dbReference>
<organism evidence="2 3">
    <name type="scientific">Candidatus Nitronauta litoralis</name>
    <dbReference type="NCBI Taxonomy" id="2705533"/>
    <lineage>
        <taxon>Bacteria</taxon>
        <taxon>Pseudomonadati</taxon>
        <taxon>Nitrospinota/Tectimicrobiota group</taxon>
        <taxon>Nitrospinota</taxon>
        <taxon>Nitrospinia</taxon>
        <taxon>Nitrospinales</taxon>
        <taxon>Nitrospinaceae</taxon>
        <taxon>Candidatus Nitronauta</taxon>
    </lineage>
</organism>
<name>A0A7T0BWB6_9BACT</name>
<evidence type="ECO:0000313" key="3">
    <source>
        <dbReference type="Proteomes" id="UP000594688"/>
    </source>
</evidence>
<dbReference type="Proteomes" id="UP000594688">
    <property type="component" value="Chromosome"/>
</dbReference>
<gene>
    <name evidence="2" type="ORF">G3M70_09770</name>
</gene>
<protein>
    <recommendedName>
        <fullName evidence="4">DUF5610 domain-containing protein</fullName>
    </recommendedName>
</protein>
<accession>A0A7T0BWB6</accession>
<feature type="compositionally biased region" description="Polar residues" evidence="1">
    <location>
        <begin position="245"/>
        <end position="257"/>
    </location>
</feature>